<dbReference type="Proteomes" id="UP000230066">
    <property type="component" value="Unassembled WGS sequence"/>
</dbReference>
<evidence type="ECO:0000256" key="1">
    <source>
        <dbReference type="SAM" id="MobiDB-lite"/>
    </source>
</evidence>
<proteinExistence type="predicted"/>
<protein>
    <submittedName>
        <fullName evidence="2">Uncharacterized protein</fullName>
    </submittedName>
</protein>
<dbReference type="EMBL" id="JXXN02006328">
    <property type="protein sequence ID" value="THD19478.1"/>
    <property type="molecule type" value="Genomic_DNA"/>
</dbReference>
<dbReference type="AlphaFoldDB" id="A0A4E0RC84"/>
<sequence length="290" mass="32121">MCIPTCAHPDGPPCYKVPQSPASSPLGPNEIVPTTLSNSKVITSTHICNGCELYSECYDQSRDEDADLTPDQTTLRREKSRVAAKLRRQKENQALVKLRLALPIQPSKLPQIGTVKGVSPLGDPALHDSNQQQQPIQQRRQQKQQQDPVQCRVLTECALSCVPNYRAANSISRQHHLAAPEFEKAVTVRLAGNALCLYDWLYTSPSQTNLITTDRELSVTRRNHSGCSWCYSRLSESGYSNSVPSLSLFSQSLMAIVVDTTENTVVYAPPSYAQLIGISWVCLFIMDIFG</sequence>
<accession>A0A4E0RC84</accession>
<gene>
    <name evidence="2" type="ORF">D915_009673</name>
</gene>
<reference evidence="2" key="1">
    <citation type="submission" date="2019-03" db="EMBL/GenBank/DDBJ databases">
        <title>Improved annotation for the trematode Fasciola hepatica.</title>
        <authorList>
            <person name="Choi Y.-J."/>
            <person name="Martin J."/>
            <person name="Mitreva M."/>
        </authorList>
    </citation>
    <scope>NUCLEOTIDE SEQUENCE [LARGE SCALE GENOMIC DNA]</scope>
</reference>
<evidence type="ECO:0000313" key="2">
    <source>
        <dbReference type="EMBL" id="THD19478.1"/>
    </source>
</evidence>
<feature type="region of interest" description="Disordered" evidence="1">
    <location>
        <begin position="113"/>
        <end position="145"/>
    </location>
</feature>
<comment type="caution">
    <text evidence="2">The sequence shown here is derived from an EMBL/GenBank/DDBJ whole genome shotgun (WGS) entry which is preliminary data.</text>
</comment>
<keyword evidence="3" id="KW-1185">Reference proteome</keyword>
<organism evidence="2 3">
    <name type="scientific">Fasciola hepatica</name>
    <name type="common">Liver fluke</name>
    <dbReference type="NCBI Taxonomy" id="6192"/>
    <lineage>
        <taxon>Eukaryota</taxon>
        <taxon>Metazoa</taxon>
        <taxon>Spiralia</taxon>
        <taxon>Lophotrochozoa</taxon>
        <taxon>Platyhelminthes</taxon>
        <taxon>Trematoda</taxon>
        <taxon>Digenea</taxon>
        <taxon>Plagiorchiida</taxon>
        <taxon>Echinostomata</taxon>
        <taxon>Echinostomatoidea</taxon>
        <taxon>Fasciolidae</taxon>
        <taxon>Fasciola</taxon>
    </lineage>
</organism>
<evidence type="ECO:0000313" key="3">
    <source>
        <dbReference type="Proteomes" id="UP000230066"/>
    </source>
</evidence>
<name>A0A4E0RC84_FASHE</name>
<feature type="compositionally biased region" description="Low complexity" evidence="1">
    <location>
        <begin position="131"/>
        <end position="145"/>
    </location>
</feature>